<dbReference type="GO" id="GO:0004252">
    <property type="term" value="F:serine-type endopeptidase activity"/>
    <property type="evidence" value="ECO:0007669"/>
    <property type="project" value="UniProtKB-UniRule"/>
</dbReference>
<dbReference type="GO" id="GO:0005829">
    <property type="term" value="C:cytosol"/>
    <property type="evidence" value="ECO:0007669"/>
    <property type="project" value="TreeGrafter"/>
</dbReference>
<evidence type="ECO:0000259" key="13">
    <source>
        <dbReference type="Pfam" id="PF21223"/>
    </source>
</evidence>
<protein>
    <recommendedName>
        <fullName evidence="4">Tripeptidyl-peptidase 2</fullName>
        <ecNumber evidence="3">3.4.14.10</ecNumber>
    </recommendedName>
    <alternativeName>
        <fullName evidence="9">Tripeptidyl aminopeptidase</fullName>
    </alternativeName>
</protein>
<evidence type="ECO:0000256" key="3">
    <source>
        <dbReference type="ARBA" id="ARBA00012462"/>
    </source>
</evidence>
<sequence length="1273" mass="142589">MNTNELDSFPFHALLPKRETTAASFMSKYPNYDGRGIKIAILDSGVDPGAAGMQVTTDGKPKVIDMIDASGSGDVDTSTVVEVDSDGYITGLTGRKLKIPSEWKNPSGKFHIGVKNVYELFSKFTQSHLSKEYMEKEFIPSHKPLLANAVKALNTFNESEANKKNDDLEIAERVDQILKKEELQAQVELLKKYDSSNNDLGPTYDCIVFHDGKMWQACIDTSERGDLSSATLLTNYRDCFRFGTLSDRDQFNYALNIYQEGNLLEIVGQISKHGTHVASIAAANFPDDPERNGVAPGAQIVSITVGDKRLVTMETGSAIIRAFIKVIESGCDLINMSYGEMGHWVEGRIYDLLTEMVNQYGVIYVSSAGNEGPALSTVGGLHSMHSDSIISVGAYVTPEMMIAEYSMRDKIPGTAYTWTSRGPAFHGSLGVSICGPGGAITSVPTWALQKSVLMNGTSMSSPNVCGCIGLLLSAMKQKNISYTPFSIRTAIENTALKTSDYDPYAHGHGLIQVEKAYEHLVTFHKPELIERDIHFHVTTSLPSSSNTLGIYLRDAAQVLKPSIHSITVTPQLFNEKNQPQSKKLDFEMNFHLVVQGGTSWVQCPQFLNLNFDKRIFTVKIDPSSLKAGTVNNAMIFAYDVKCAEKGPVFHVPITVIKPIEVQDNRFSFKETTAPARFKRTFLNVPDNASLCRIKVRNTHQTESGAFILHCSQLRPQISFRENELQKYFSIQPNSNVKFSFPVNALHTLEVCFGKWWSSLGELDTEVEISFDYVQLVNRSNPITMIASEGITRPTESKIQPLGTRDIWPEGKIIYELVLSYTLKLAKSSECSINFPMLSNCLYESFFESQLWMLFDSNKQHIASGDAYPSKYYKKLEKGEYKIMLQIRHESTSALDKLNESPIQILHKVKEPLSPTIYTTNYAAISCQEGRKVGNSISLQPNIVTPLFVSVPATSSVLKAAPVKTINPGSYFKGCFNFVNKDETRTDDKGLFGVQLFVDHDLSAVVKTNGINKSESSEKEEKDFLDMKITMLNSSKISKENREKLLTEIEKDELLAIDPRFLSAKLNILLGDLEVDKEKDFKQTVESGEEVKNTVFVSEKFQKILDLSDEILKSVDFNSLMNGLASVKLDSKKVLYSSKEMKSLEKQKSFTIDALVVKGCTLCTIAHKMKQKSEDISQLLTQINDIYIKLYSINKEMEKDSKIIRFLERHALINEHYGRFAKLITKSNEDDTIDPVPNVDAKLKQAFDGLKWPHLVKHLDRSYHVRFPKSYRMF</sequence>
<dbReference type="InterPro" id="IPR000209">
    <property type="entry name" value="Peptidase_S8/S53_dom"/>
</dbReference>
<dbReference type="InterPro" id="IPR015500">
    <property type="entry name" value="Peptidase_S8_subtilisin-rel"/>
</dbReference>
<dbReference type="AlphaFoldDB" id="A0A9Q0RJC7"/>
<feature type="domain" description="Tripeptidyl peptidase II second Ig-like" evidence="12">
    <location>
        <begin position="790"/>
        <end position="959"/>
    </location>
</feature>
<dbReference type="GO" id="GO:0006508">
    <property type="term" value="P:proteolysis"/>
    <property type="evidence" value="ECO:0007669"/>
    <property type="project" value="UniProtKB-KW"/>
</dbReference>
<dbReference type="PANTHER" id="PTHR43806">
    <property type="entry name" value="PEPTIDASE S8"/>
    <property type="match status" value="1"/>
</dbReference>
<dbReference type="FunFam" id="3.40.50.200:FF:000039">
    <property type="entry name" value="Predicted protein"/>
    <property type="match status" value="1"/>
</dbReference>
<dbReference type="InterPro" id="IPR046940">
    <property type="entry name" value="TPPII_Ig-like_sf"/>
</dbReference>
<evidence type="ECO:0000259" key="14">
    <source>
        <dbReference type="Pfam" id="PF21316"/>
    </source>
</evidence>
<dbReference type="Pfam" id="PF21316">
    <property type="entry name" value="TPPII_GBD"/>
    <property type="match status" value="1"/>
</dbReference>
<evidence type="ECO:0000259" key="11">
    <source>
        <dbReference type="Pfam" id="PF00082"/>
    </source>
</evidence>
<dbReference type="EC" id="3.4.14.10" evidence="3"/>
<dbReference type="Pfam" id="PF21223">
    <property type="entry name" value="TPPII_Ig-like-1"/>
    <property type="match status" value="1"/>
</dbReference>
<evidence type="ECO:0000256" key="6">
    <source>
        <dbReference type="ARBA" id="ARBA00022670"/>
    </source>
</evidence>
<dbReference type="FunFam" id="3.40.50.200:FF:000003">
    <property type="entry name" value="Tripeptidyl peptidase 2"/>
    <property type="match status" value="1"/>
</dbReference>
<evidence type="ECO:0000256" key="9">
    <source>
        <dbReference type="ARBA" id="ARBA00032232"/>
    </source>
</evidence>
<dbReference type="InterPro" id="IPR036852">
    <property type="entry name" value="Peptidase_S8/S53_dom_sf"/>
</dbReference>
<dbReference type="CDD" id="cd04857">
    <property type="entry name" value="Peptidases_S8_Tripeptidyl_Aminopeptidase_II"/>
    <property type="match status" value="1"/>
</dbReference>
<feature type="domain" description="Tripeptidyl-peptidase II first Ig-like" evidence="13">
    <location>
        <begin position="533"/>
        <end position="656"/>
    </location>
</feature>
<dbReference type="OMA" id="SLRDFQC"/>
<dbReference type="PRINTS" id="PR00723">
    <property type="entry name" value="SUBTILISIN"/>
</dbReference>
<keyword evidence="8 10" id="KW-0720">Serine protease</keyword>
<evidence type="ECO:0000256" key="4">
    <source>
        <dbReference type="ARBA" id="ARBA00020244"/>
    </source>
</evidence>
<dbReference type="InterPro" id="IPR046939">
    <property type="entry name" value="TPPII_C_sf"/>
</dbReference>
<accession>A0A9Q0RJC7</accession>
<dbReference type="SUPFAM" id="SSF52743">
    <property type="entry name" value="Subtilisin-like"/>
    <property type="match status" value="1"/>
</dbReference>
<keyword evidence="6 10" id="KW-0645">Protease</keyword>
<evidence type="ECO:0000313" key="15">
    <source>
        <dbReference type="EMBL" id="KAJ6216546.1"/>
    </source>
</evidence>
<dbReference type="Pfam" id="PF12580">
    <property type="entry name" value="TPPII"/>
    <property type="match status" value="1"/>
</dbReference>
<dbReference type="InterPro" id="IPR034051">
    <property type="entry name" value="TPP_II_domain"/>
</dbReference>
<feature type="domain" description="Peptidase S8/S53" evidence="11">
    <location>
        <begin position="34"/>
        <end position="499"/>
    </location>
</feature>
<dbReference type="InterPro" id="IPR048383">
    <property type="entry name" value="TPPII_Ig-like-1"/>
</dbReference>
<dbReference type="Gene3D" id="3.40.50.200">
    <property type="entry name" value="Peptidase S8/S53 domain"/>
    <property type="match status" value="1"/>
</dbReference>
<dbReference type="InterPro" id="IPR050131">
    <property type="entry name" value="Peptidase_S8_subtilisin-like"/>
</dbReference>
<dbReference type="Gene3D" id="6.10.250.3080">
    <property type="match status" value="1"/>
</dbReference>
<dbReference type="Gene3D" id="1.25.40.710">
    <property type="match status" value="1"/>
</dbReference>
<evidence type="ECO:0000259" key="12">
    <source>
        <dbReference type="Pfam" id="PF12580"/>
    </source>
</evidence>
<evidence type="ECO:0000256" key="7">
    <source>
        <dbReference type="ARBA" id="ARBA00022801"/>
    </source>
</evidence>
<organism evidence="15 16">
    <name type="scientific">Blomia tropicalis</name>
    <name type="common">Mite</name>
    <dbReference type="NCBI Taxonomy" id="40697"/>
    <lineage>
        <taxon>Eukaryota</taxon>
        <taxon>Metazoa</taxon>
        <taxon>Ecdysozoa</taxon>
        <taxon>Arthropoda</taxon>
        <taxon>Chelicerata</taxon>
        <taxon>Arachnida</taxon>
        <taxon>Acari</taxon>
        <taxon>Acariformes</taxon>
        <taxon>Sarcoptiformes</taxon>
        <taxon>Astigmata</taxon>
        <taxon>Glycyphagoidea</taxon>
        <taxon>Echimyopodidae</taxon>
        <taxon>Blomia</taxon>
    </lineage>
</organism>
<feature type="active site" description="Charge relay system" evidence="10">
    <location>
        <position position="273"/>
    </location>
</feature>
<dbReference type="PROSITE" id="PS00138">
    <property type="entry name" value="SUBTILASE_SER"/>
    <property type="match status" value="1"/>
</dbReference>
<evidence type="ECO:0000256" key="5">
    <source>
        <dbReference type="ARBA" id="ARBA00022438"/>
    </source>
</evidence>
<evidence type="ECO:0000256" key="1">
    <source>
        <dbReference type="ARBA" id="ARBA00001910"/>
    </source>
</evidence>
<comment type="similarity">
    <text evidence="2 10">Belongs to the peptidase S8 family.</text>
</comment>
<dbReference type="InterPro" id="IPR022229">
    <property type="entry name" value="TPPII_Ig-like-2"/>
</dbReference>
<gene>
    <name evidence="15" type="ORF">RDWZM_007703</name>
</gene>
<comment type="caution">
    <text evidence="15">The sequence shown here is derived from an EMBL/GenBank/DDBJ whole genome shotgun (WGS) entry which is preliminary data.</text>
</comment>
<keyword evidence="7 10" id="KW-0378">Hydrolase</keyword>
<feature type="domain" description="Tripeptidyl-peptidase II galactose-binding" evidence="14">
    <location>
        <begin position="673"/>
        <end position="760"/>
    </location>
</feature>
<reference evidence="15" key="1">
    <citation type="submission" date="2022-12" db="EMBL/GenBank/DDBJ databases">
        <title>Genome assemblies of Blomia tropicalis.</title>
        <authorList>
            <person name="Cui Y."/>
        </authorList>
    </citation>
    <scope>NUCLEOTIDE SEQUENCE</scope>
    <source>
        <tissue evidence="15">Adult mites</tissue>
    </source>
</reference>
<dbReference type="Pfam" id="PF00082">
    <property type="entry name" value="Peptidase_S8"/>
    <property type="match status" value="1"/>
</dbReference>
<dbReference type="InterPro" id="IPR022398">
    <property type="entry name" value="Peptidase_S8_His-AS"/>
</dbReference>
<dbReference type="Gene3D" id="2.20.25.690">
    <property type="match status" value="1"/>
</dbReference>
<dbReference type="GO" id="GO:0008240">
    <property type="term" value="F:tripeptidyl-peptidase activity"/>
    <property type="evidence" value="ECO:0007669"/>
    <property type="project" value="UniProtKB-EC"/>
</dbReference>
<proteinExistence type="inferred from homology"/>
<dbReference type="EMBL" id="JAPWDV010000003">
    <property type="protein sequence ID" value="KAJ6216546.1"/>
    <property type="molecule type" value="Genomic_DNA"/>
</dbReference>
<evidence type="ECO:0000256" key="10">
    <source>
        <dbReference type="PROSITE-ProRule" id="PRU01240"/>
    </source>
</evidence>
<evidence type="ECO:0000256" key="2">
    <source>
        <dbReference type="ARBA" id="ARBA00011073"/>
    </source>
</evidence>
<dbReference type="PROSITE" id="PS51892">
    <property type="entry name" value="SUBTILASE"/>
    <property type="match status" value="1"/>
</dbReference>
<keyword evidence="16" id="KW-1185">Reference proteome</keyword>
<dbReference type="PANTHER" id="PTHR43806:SF14">
    <property type="entry name" value="TRIPEPTIDYL-PEPTIDASE 2"/>
    <property type="match status" value="1"/>
</dbReference>
<dbReference type="GO" id="GO:0004177">
    <property type="term" value="F:aminopeptidase activity"/>
    <property type="evidence" value="ECO:0007669"/>
    <property type="project" value="UniProtKB-KW"/>
</dbReference>
<dbReference type="InterPro" id="IPR048384">
    <property type="entry name" value="TPPII_GBD"/>
</dbReference>
<feature type="active site" description="Charge relay system" evidence="10">
    <location>
        <position position="43"/>
    </location>
</feature>
<dbReference type="PROSITE" id="PS00137">
    <property type="entry name" value="SUBTILASE_HIS"/>
    <property type="match status" value="1"/>
</dbReference>
<keyword evidence="5" id="KW-0031">Aminopeptidase</keyword>
<comment type="catalytic activity">
    <reaction evidence="1">
        <text>Release of an N-terminal tripeptide from a polypeptide.</text>
        <dbReference type="EC" id="3.4.14.10"/>
    </reaction>
</comment>
<dbReference type="Gene3D" id="2.60.40.3170">
    <property type="match status" value="1"/>
</dbReference>
<dbReference type="Proteomes" id="UP001142055">
    <property type="component" value="Chromosome 3"/>
</dbReference>
<name>A0A9Q0RJC7_BLOTA</name>
<dbReference type="InterPro" id="IPR023828">
    <property type="entry name" value="Peptidase_S8_Ser-AS"/>
</dbReference>
<evidence type="ECO:0000256" key="8">
    <source>
        <dbReference type="ARBA" id="ARBA00022825"/>
    </source>
</evidence>
<evidence type="ECO:0000313" key="16">
    <source>
        <dbReference type="Proteomes" id="UP001142055"/>
    </source>
</evidence>
<feature type="active site" description="Charge relay system" evidence="10">
    <location>
        <position position="458"/>
    </location>
</feature>